<evidence type="ECO:0000313" key="3">
    <source>
        <dbReference type="EMBL" id="KAK9765109.1"/>
    </source>
</evidence>
<dbReference type="Proteomes" id="UP001479436">
    <property type="component" value="Unassembled WGS sequence"/>
</dbReference>
<evidence type="ECO:0000256" key="1">
    <source>
        <dbReference type="SAM" id="SignalP"/>
    </source>
</evidence>
<dbReference type="Gene3D" id="2.30.180.10">
    <property type="entry name" value="FAS1 domain"/>
    <property type="match status" value="2"/>
</dbReference>
<dbReference type="PANTHER" id="PTHR10900">
    <property type="entry name" value="PERIOSTIN-RELATED"/>
    <property type="match status" value="1"/>
</dbReference>
<dbReference type="Pfam" id="PF02469">
    <property type="entry name" value="Fasciclin"/>
    <property type="match status" value="2"/>
</dbReference>
<keyword evidence="4" id="KW-1185">Reference proteome</keyword>
<evidence type="ECO:0000313" key="4">
    <source>
        <dbReference type="Proteomes" id="UP001479436"/>
    </source>
</evidence>
<name>A0ABR2WU96_9FUNG</name>
<feature type="signal peptide" evidence="1">
    <location>
        <begin position="1"/>
        <end position="16"/>
    </location>
</feature>
<dbReference type="PROSITE" id="PS50213">
    <property type="entry name" value="FAS1"/>
    <property type="match status" value="2"/>
</dbReference>
<dbReference type="PANTHER" id="PTHR10900:SF125">
    <property type="entry name" value="FAS1 DOMAIN-CONTAINING PROTEIN YLR001C"/>
    <property type="match status" value="1"/>
</dbReference>
<feature type="domain" description="FAS1" evidence="2">
    <location>
        <begin position="56"/>
        <end position="197"/>
    </location>
</feature>
<dbReference type="SMART" id="SM00554">
    <property type="entry name" value="FAS1"/>
    <property type="match status" value="2"/>
</dbReference>
<organism evidence="3 4">
    <name type="scientific">Basidiobolus ranarum</name>
    <dbReference type="NCBI Taxonomy" id="34480"/>
    <lineage>
        <taxon>Eukaryota</taxon>
        <taxon>Fungi</taxon>
        <taxon>Fungi incertae sedis</taxon>
        <taxon>Zoopagomycota</taxon>
        <taxon>Entomophthoromycotina</taxon>
        <taxon>Basidiobolomycetes</taxon>
        <taxon>Basidiobolales</taxon>
        <taxon>Basidiobolaceae</taxon>
        <taxon>Basidiobolus</taxon>
    </lineage>
</organism>
<feature type="domain" description="FAS1" evidence="2">
    <location>
        <begin position="201"/>
        <end position="344"/>
    </location>
</feature>
<sequence length="377" mass="42763">MKLIVISSLLLSGVYCLPFQHWYPLKPQGVEHWPFERIYENHPSNTLNRPVHTNKAGNIFDVLSGDKRFVEFMKIINGDEELKNHLTNSDQKITLFAPINKAFDKIPGGGDDDDDEPPPEELRKLILYHTLVDPLDSDSLAKSHVLDTFLKLPDLNDRAQVVRIGLHSKDLYVNHGKVIAKDIQASNGIIHAVDQILLPPFPIFTELNMVPTIFSTFTSAIHLTNMGDDIRNAKGVTLFAPINKAWEKLGYQKLAYLFSPKGQSVLRSILEYHISPNLEYTRDIFKDGKEVTLRIPTWNEAAEVEISGHLGKHRAKLQVNGETKVLFTDVLARNGVAHIIDQVLVPPKNNPKYTLVNEFLNAMEDDFDIAEFEPFHY</sequence>
<dbReference type="InterPro" id="IPR050904">
    <property type="entry name" value="Adhesion/Biosynth-related"/>
</dbReference>
<reference evidence="3 4" key="1">
    <citation type="submission" date="2023-04" db="EMBL/GenBank/DDBJ databases">
        <title>Genome of Basidiobolus ranarum AG-B5.</title>
        <authorList>
            <person name="Stajich J.E."/>
            <person name="Carter-House D."/>
            <person name="Gryganskyi A."/>
        </authorList>
    </citation>
    <scope>NUCLEOTIDE SEQUENCE [LARGE SCALE GENOMIC DNA]</scope>
    <source>
        <strain evidence="3 4">AG-B5</strain>
    </source>
</reference>
<dbReference type="InterPro" id="IPR036378">
    <property type="entry name" value="FAS1_dom_sf"/>
</dbReference>
<keyword evidence="1" id="KW-0732">Signal</keyword>
<protein>
    <recommendedName>
        <fullName evidence="2">FAS1 domain-containing protein</fullName>
    </recommendedName>
</protein>
<gene>
    <name evidence="3" type="ORF">K7432_006810</name>
</gene>
<dbReference type="InterPro" id="IPR000782">
    <property type="entry name" value="FAS1_domain"/>
</dbReference>
<evidence type="ECO:0000259" key="2">
    <source>
        <dbReference type="PROSITE" id="PS50213"/>
    </source>
</evidence>
<dbReference type="EMBL" id="JASJQH010000314">
    <property type="protein sequence ID" value="KAK9765109.1"/>
    <property type="molecule type" value="Genomic_DNA"/>
</dbReference>
<proteinExistence type="predicted"/>
<accession>A0ABR2WU96</accession>
<feature type="chain" id="PRO_5046734605" description="FAS1 domain-containing protein" evidence="1">
    <location>
        <begin position="17"/>
        <end position="377"/>
    </location>
</feature>
<dbReference type="SUPFAM" id="SSF82153">
    <property type="entry name" value="FAS1 domain"/>
    <property type="match status" value="2"/>
</dbReference>
<comment type="caution">
    <text evidence="3">The sequence shown here is derived from an EMBL/GenBank/DDBJ whole genome shotgun (WGS) entry which is preliminary data.</text>
</comment>